<evidence type="ECO:0000256" key="8">
    <source>
        <dbReference type="SAM" id="SignalP"/>
    </source>
</evidence>
<gene>
    <name evidence="9" type="ORF">C884_00912</name>
</gene>
<dbReference type="InterPro" id="IPR004307">
    <property type="entry name" value="TspO_MBR"/>
</dbReference>
<dbReference type="CDD" id="cd15904">
    <property type="entry name" value="TSPO_MBR"/>
    <property type="match status" value="1"/>
</dbReference>
<evidence type="ECO:0000313" key="10">
    <source>
        <dbReference type="Proteomes" id="UP000009877"/>
    </source>
</evidence>
<protein>
    <submittedName>
        <fullName evidence="9">TspO-MBR family protein</fullName>
    </submittedName>
</protein>
<keyword evidence="4 7" id="KW-1133">Transmembrane helix</keyword>
<keyword evidence="5 7" id="KW-0472">Membrane</keyword>
<comment type="similarity">
    <text evidence="2">Belongs to the TspO/BZRP family.</text>
</comment>
<comment type="subcellular location">
    <subcellularLocation>
        <location evidence="1">Membrane</location>
        <topology evidence="1">Multi-pass membrane protein</topology>
    </subcellularLocation>
</comment>
<dbReference type="RefSeq" id="WP_006215341.1">
    <property type="nucleotide sequence ID" value="NZ_ANHZ02000019.1"/>
</dbReference>
<name>M2XA12_9MICC</name>
<dbReference type="Gene3D" id="1.20.1260.100">
    <property type="entry name" value="TspO/MBR protein"/>
    <property type="match status" value="1"/>
</dbReference>
<feature type="transmembrane region" description="Helical" evidence="7">
    <location>
        <begin position="59"/>
        <end position="80"/>
    </location>
</feature>
<dbReference type="PANTHER" id="PTHR10057:SF0">
    <property type="entry name" value="TRANSLOCATOR PROTEIN"/>
    <property type="match status" value="1"/>
</dbReference>
<keyword evidence="10" id="KW-1185">Reference proteome</keyword>
<dbReference type="PANTHER" id="PTHR10057">
    <property type="entry name" value="PERIPHERAL-TYPE BENZODIAZEPINE RECEPTOR"/>
    <property type="match status" value="1"/>
</dbReference>
<evidence type="ECO:0000256" key="7">
    <source>
        <dbReference type="SAM" id="Phobius"/>
    </source>
</evidence>
<accession>M2XA12</accession>
<reference evidence="9 10" key="1">
    <citation type="journal article" date="2014" name="Genome Announc.">
        <title>Draft Genome Sequence of Kocuria palustris PEL.</title>
        <authorList>
            <person name="Sharma G."/>
            <person name="Khatri I."/>
            <person name="Subramanian S."/>
        </authorList>
    </citation>
    <scope>NUCLEOTIDE SEQUENCE [LARGE SCALE GENOMIC DNA]</scope>
    <source>
        <strain evidence="9 10">PEL</strain>
    </source>
</reference>
<feature type="region of interest" description="Disordered" evidence="6">
    <location>
        <begin position="89"/>
        <end position="113"/>
    </location>
</feature>
<dbReference type="Proteomes" id="UP000009877">
    <property type="component" value="Unassembled WGS sequence"/>
</dbReference>
<comment type="caution">
    <text evidence="9">The sequence shown here is derived from an EMBL/GenBank/DDBJ whole genome shotgun (WGS) entry which is preliminary data.</text>
</comment>
<evidence type="ECO:0000256" key="1">
    <source>
        <dbReference type="ARBA" id="ARBA00004141"/>
    </source>
</evidence>
<feature type="chain" id="PRO_5004029096" evidence="8">
    <location>
        <begin position="31"/>
        <end position="204"/>
    </location>
</feature>
<feature type="signal peptide" evidence="8">
    <location>
        <begin position="1"/>
        <end position="30"/>
    </location>
</feature>
<evidence type="ECO:0000256" key="3">
    <source>
        <dbReference type="ARBA" id="ARBA00022692"/>
    </source>
</evidence>
<dbReference type="Pfam" id="PF03073">
    <property type="entry name" value="TspO_MBR"/>
    <property type="match status" value="1"/>
</dbReference>
<dbReference type="PIRSF" id="PIRSF005859">
    <property type="entry name" value="PBR"/>
    <property type="match status" value="1"/>
</dbReference>
<dbReference type="GO" id="GO:0016020">
    <property type="term" value="C:membrane"/>
    <property type="evidence" value="ECO:0007669"/>
    <property type="project" value="UniProtKB-SubCell"/>
</dbReference>
<dbReference type="InterPro" id="IPR038330">
    <property type="entry name" value="TspO/MBR-related_sf"/>
</dbReference>
<keyword evidence="3 7" id="KW-0812">Transmembrane</keyword>
<keyword evidence="8" id="KW-0732">Signal</keyword>
<evidence type="ECO:0000256" key="2">
    <source>
        <dbReference type="ARBA" id="ARBA00007524"/>
    </source>
</evidence>
<dbReference type="STRING" id="71999.KPaMU14_00100"/>
<dbReference type="AlphaFoldDB" id="M2XA12"/>
<feature type="transmembrane region" description="Helical" evidence="7">
    <location>
        <begin position="180"/>
        <end position="198"/>
    </location>
</feature>
<proteinExistence type="inferred from homology"/>
<sequence>MQILRRSRSRRAPRLAPRLLATGAAVTATAAIGSLATGPAVRSPEYTHLDKPSWQPPGVAFPIVWTGLYTVIACTSALALTNLARHRERAQADEHELVPPQRPRVPARRSRPLSRQLSRRSAGLRRSLAVNLALNAGWCWTFFRAREFELASVHAAVLTLSCADLSRRAGSAHRGAGAALVPYVLWCGFATALSTSIARRNPRR</sequence>
<dbReference type="GO" id="GO:0033013">
    <property type="term" value="P:tetrapyrrole metabolic process"/>
    <property type="evidence" value="ECO:0007669"/>
    <property type="project" value="UniProtKB-ARBA"/>
</dbReference>
<evidence type="ECO:0000256" key="6">
    <source>
        <dbReference type="SAM" id="MobiDB-lite"/>
    </source>
</evidence>
<dbReference type="EMBL" id="ANHZ02000019">
    <property type="protein sequence ID" value="EME35911.1"/>
    <property type="molecule type" value="Genomic_DNA"/>
</dbReference>
<evidence type="ECO:0000256" key="4">
    <source>
        <dbReference type="ARBA" id="ARBA00022989"/>
    </source>
</evidence>
<evidence type="ECO:0000256" key="5">
    <source>
        <dbReference type="ARBA" id="ARBA00023136"/>
    </source>
</evidence>
<organism evidence="9 10">
    <name type="scientific">Kocuria palustris PEL</name>
    <dbReference type="NCBI Taxonomy" id="1236550"/>
    <lineage>
        <taxon>Bacteria</taxon>
        <taxon>Bacillati</taxon>
        <taxon>Actinomycetota</taxon>
        <taxon>Actinomycetes</taxon>
        <taxon>Micrococcales</taxon>
        <taxon>Micrococcaceae</taxon>
        <taxon>Kocuria</taxon>
    </lineage>
</organism>
<evidence type="ECO:0000313" key="9">
    <source>
        <dbReference type="EMBL" id="EME35911.1"/>
    </source>
</evidence>